<name>A0A3B0QZT7_9ZZZZ</name>
<evidence type="ECO:0000256" key="4">
    <source>
        <dbReference type="ARBA" id="ARBA00023136"/>
    </source>
</evidence>
<dbReference type="InterPro" id="IPR006419">
    <property type="entry name" value="NMN_transpt_PnuC"/>
</dbReference>
<gene>
    <name evidence="6" type="ORF">MNBD_DELTA01-1622</name>
</gene>
<dbReference type="EMBL" id="UOEA01000021">
    <property type="protein sequence ID" value="VAV82526.1"/>
    <property type="molecule type" value="Genomic_DNA"/>
</dbReference>
<keyword evidence="2 5" id="KW-0812">Transmembrane</keyword>
<protein>
    <recommendedName>
        <fullName evidence="7">Nicotinamide riboside transporter PnuC</fullName>
    </recommendedName>
</protein>
<sequence>MNIFMWVVTAISLVAVILNIKKKIACFYLFAVANMAWAIIDYREGLIAQSVLFAIYFVLSIYGLYEWRKDKKNKDAKEAKEI</sequence>
<evidence type="ECO:0000313" key="6">
    <source>
        <dbReference type="EMBL" id="VAV82526.1"/>
    </source>
</evidence>
<evidence type="ECO:0000256" key="2">
    <source>
        <dbReference type="ARBA" id="ARBA00022692"/>
    </source>
</evidence>
<evidence type="ECO:0000256" key="3">
    <source>
        <dbReference type="ARBA" id="ARBA00022989"/>
    </source>
</evidence>
<dbReference type="GO" id="GO:0034257">
    <property type="term" value="F:nicotinamide riboside transmembrane transporter activity"/>
    <property type="evidence" value="ECO:0007669"/>
    <property type="project" value="InterPro"/>
</dbReference>
<reference evidence="6" key="1">
    <citation type="submission" date="2018-06" db="EMBL/GenBank/DDBJ databases">
        <authorList>
            <person name="Zhirakovskaya E."/>
        </authorList>
    </citation>
    <scope>NUCLEOTIDE SEQUENCE</scope>
</reference>
<evidence type="ECO:0008006" key="7">
    <source>
        <dbReference type="Google" id="ProtNLM"/>
    </source>
</evidence>
<keyword evidence="3 5" id="KW-1133">Transmembrane helix</keyword>
<comment type="subcellular location">
    <subcellularLocation>
        <location evidence="1">Membrane</location>
        <topology evidence="1">Multi-pass membrane protein</topology>
    </subcellularLocation>
</comment>
<feature type="transmembrane region" description="Helical" evidence="5">
    <location>
        <begin position="46"/>
        <end position="65"/>
    </location>
</feature>
<dbReference type="AlphaFoldDB" id="A0A3B0QZT7"/>
<evidence type="ECO:0000256" key="5">
    <source>
        <dbReference type="SAM" id="Phobius"/>
    </source>
</evidence>
<keyword evidence="4 5" id="KW-0472">Membrane</keyword>
<organism evidence="6">
    <name type="scientific">hydrothermal vent metagenome</name>
    <dbReference type="NCBI Taxonomy" id="652676"/>
    <lineage>
        <taxon>unclassified sequences</taxon>
        <taxon>metagenomes</taxon>
        <taxon>ecological metagenomes</taxon>
    </lineage>
</organism>
<proteinExistence type="predicted"/>
<evidence type="ECO:0000256" key="1">
    <source>
        <dbReference type="ARBA" id="ARBA00004141"/>
    </source>
</evidence>
<dbReference type="GO" id="GO:0016020">
    <property type="term" value="C:membrane"/>
    <property type="evidence" value="ECO:0007669"/>
    <property type="project" value="UniProtKB-SubCell"/>
</dbReference>
<accession>A0A3B0QZT7</accession>
<dbReference type="Pfam" id="PF04973">
    <property type="entry name" value="NMN_transporter"/>
    <property type="match status" value="1"/>
</dbReference>